<dbReference type="SUPFAM" id="SSF52374">
    <property type="entry name" value="Nucleotidylyl transferase"/>
    <property type="match status" value="1"/>
</dbReference>
<comment type="caution">
    <text evidence="10">The sequence shown here is derived from an EMBL/GenBank/DDBJ whole genome shotgun (WGS) entry which is preliminary data.</text>
</comment>
<proteinExistence type="inferred from homology"/>
<evidence type="ECO:0000256" key="6">
    <source>
        <dbReference type="ARBA" id="ARBA00023146"/>
    </source>
</evidence>
<evidence type="ECO:0000256" key="3">
    <source>
        <dbReference type="ARBA" id="ARBA00022741"/>
    </source>
</evidence>
<dbReference type="CDD" id="cd00806">
    <property type="entry name" value="TrpRS_core"/>
    <property type="match status" value="1"/>
</dbReference>
<dbReference type="GO" id="GO:0005524">
    <property type="term" value="F:ATP binding"/>
    <property type="evidence" value="ECO:0007669"/>
    <property type="project" value="UniProtKB-UniRule"/>
</dbReference>
<dbReference type="PANTHER" id="PTHR43766">
    <property type="entry name" value="TRYPTOPHAN--TRNA LIGASE, MITOCHONDRIAL"/>
    <property type="match status" value="1"/>
</dbReference>
<dbReference type="PROSITE" id="PS00178">
    <property type="entry name" value="AA_TRNA_LIGASE_I"/>
    <property type="match status" value="1"/>
</dbReference>
<evidence type="ECO:0000256" key="1">
    <source>
        <dbReference type="ARBA" id="ARBA00005594"/>
    </source>
</evidence>
<feature type="short sequence motif" description="'HIGH' region" evidence="8">
    <location>
        <begin position="11"/>
        <end position="19"/>
    </location>
</feature>
<evidence type="ECO:0000313" key="10">
    <source>
        <dbReference type="EMBL" id="OGG38496.1"/>
    </source>
</evidence>
<keyword evidence="5 8" id="KW-0648">Protein biosynthesis</keyword>
<keyword evidence="4 8" id="KW-0067">ATP-binding</keyword>
<comment type="catalytic activity">
    <reaction evidence="7 8">
        <text>tRNA(Trp) + L-tryptophan + ATP = L-tryptophyl-tRNA(Trp) + AMP + diphosphate + H(+)</text>
        <dbReference type="Rhea" id="RHEA:24080"/>
        <dbReference type="Rhea" id="RHEA-COMP:9671"/>
        <dbReference type="Rhea" id="RHEA-COMP:9705"/>
        <dbReference type="ChEBI" id="CHEBI:15378"/>
        <dbReference type="ChEBI" id="CHEBI:30616"/>
        <dbReference type="ChEBI" id="CHEBI:33019"/>
        <dbReference type="ChEBI" id="CHEBI:57912"/>
        <dbReference type="ChEBI" id="CHEBI:78442"/>
        <dbReference type="ChEBI" id="CHEBI:78535"/>
        <dbReference type="ChEBI" id="CHEBI:456215"/>
        <dbReference type="EC" id="6.1.1.2"/>
    </reaction>
</comment>
<keyword evidence="6 8" id="KW-0030">Aminoacyl-tRNA synthetase</keyword>
<evidence type="ECO:0000256" key="4">
    <source>
        <dbReference type="ARBA" id="ARBA00022840"/>
    </source>
</evidence>
<dbReference type="PANTHER" id="PTHR43766:SF1">
    <property type="entry name" value="TRYPTOPHAN--TRNA LIGASE, MITOCHONDRIAL"/>
    <property type="match status" value="1"/>
</dbReference>
<comment type="subcellular location">
    <subcellularLocation>
        <location evidence="8">Cytoplasm</location>
    </subcellularLocation>
</comment>
<keyword evidence="2 8" id="KW-0436">Ligase</keyword>
<feature type="binding site" evidence="8">
    <location>
        <begin position="18"/>
        <end position="19"/>
    </location>
    <ligand>
        <name>ATP</name>
        <dbReference type="ChEBI" id="CHEBI:30616"/>
    </ligand>
</feature>
<dbReference type="InterPro" id="IPR014729">
    <property type="entry name" value="Rossmann-like_a/b/a_fold"/>
</dbReference>
<dbReference type="Proteomes" id="UP000178825">
    <property type="component" value="Unassembled WGS sequence"/>
</dbReference>
<dbReference type="EMBL" id="MFKJ01000019">
    <property type="protein sequence ID" value="OGG38496.1"/>
    <property type="molecule type" value="Genomic_DNA"/>
</dbReference>
<feature type="binding site" evidence="8">
    <location>
        <begin position="196"/>
        <end position="200"/>
    </location>
    <ligand>
        <name>ATP</name>
        <dbReference type="ChEBI" id="CHEBI:30616"/>
    </ligand>
</feature>
<dbReference type="GO" id="GO:0006436">
    <property type="term" value="P:tryptophanyl-tRNA aminoacylation"/>
    <property type="evidence" value="ECO:0007669"/>
    <property type="project" value="UniProtKB-UniRule"/>
</dbReference>
<evidence type="ECO:0000256" key="5">
    <source>
        <dbReference type="ARBA" id="ARBA00022917"/>
    </source>
</evidence>
<dbReference type="InterPro" id="IPR001412">
    <property type="entry name" value="aa-tRNA-synth_I_CS"/>
</dbReference>
<dbReference type="InterPro" id="IPR002306">
    <property type="entry name" value="Trp-tRNA-ligase"/>
</dbReference>
<accession>A0A1F6BNI9</accession>
<feature type="binding site" evidence="8">
    <location>
        <begin position="10"/>
        <end position="12"/>
    </location>
    <ligand>
        <name>ATP</name>
        <dbReference type="ChEBI" id="CHEBI:30616"/>
    </ligand>
</feature>
<evidence type="ECO:0000256" key="9">
    <source>
        <dbReference type="RuleBase" id="RU363036"/>
    </source>
</evidence>
<feature type="binding site" evidence="8">
    <location>
        <position position="187"/>
    </location>
    <ligand>
        <name>ATP</name>
        <dbReference type="ChEBI" id="CHEBI:30616"/>
    </ligand>
</feature>
<dbReference type="AlphaFoldDB" id="A0A1F6BNI9"/>
<organism evidence="10 11">
    <name type="scientific">Candidatus Jorgensenbacteria bacterium RIFCSPHIGHO2_02_FULL_45_20</name>
    <dbReference type="NCBI Taxonomy" id="1798470"/>
    <lineage>
        <taxon>Bacteria</taxon>
        <taxon>Candidatus Joergenseniibacteriota</taxon>
    </lineage>
</organism>
<protein>
    <recommendedName>
        <fullName evidence="8">Tryptophan--tRNA ligase</fullName>
        <ecNumber evidence="8">6.1.1.2</ecNumber>
    </recommendedName>
    <alternativeName>
        <fullName evidence="8">Tryptophanyl-tRNA synthetase</fullName>
        <shortName evidence="8">TrpRS</shortName>
    </alternativeName>
</protein>
<feature type="binding site" evidence="8">
    <location>
        <begin position="149"/>
        <end position="151"/>
    </location>
    <ligand>
        <name>ATP</name>
        <dbReference type="ChEBI" id="CHEBI:30616"/>
    </ligand>
</feature>
<evidence type="ECO:0000313" key="11">
    <source>
        <dbReference type="Proteomes" id="UP000178825"/>
    </source>
</evidence>
<keyword evidence="3 8" id="KW-0547">Nucleotide-binding</keyword>
<dbReference type="GO" id="GO:0004830">
    <property type="term" value="F:tryptophan-tRNA ligase activity"/>
    <property type="evidence" value="ECO:0007669"/>
    <property type="project" value="UniProtKB-UniRule"/>
</dbReference>
<name>A0A1F6BNI9_9BACT</name>
<dbReference type="InterPro" id="IPR024109">
    <property type="entry name" value="Trp-tRNA-ligase_bac-type"/>
</dbReference>
<dbReference type="InterPro" id="IPR002305">
    <property type="entry name" value="aa-tRNA-synth_Ic"/>
</dbReference>
<dbReference type="Gene3D" id="3.40.50.620">
    <property type="entry name" value="HUPs"/>
    <property type="match status" value="1"/>
</dbReference>
<keyword evidence="8" id="KW-0963">Cytoplasm</keyword>
<dbReference type="Pfam" id="PF00579">
    <property type="entry name" value="tRNA-synt_1b"/>
    <property type="match status" value="1"/>
</dbReference>
<comment type="similarity">
    <text evidence="1 8 9">Belongs to the class-I aminoacyl-tRNA synthetase family.</text>
</comment>
<dbReference type="GO" id="GO:0005829">
    <property type="term" value="C:cytosol"/>
    <property type="evidence" value="ECO:0007669"/>
    <property type="project" value="TreeGrafter"/>
</dbReference>
<dbReference type="InterPro" id="IPR050203">
    <property type="entry name" value="Trp-tRNA_synthetase"/>
</dbReference>
<evidence type="ECO:0000256" key="2">
    <source>
        <dbReference type="ARBA" id="ARBA00022598"/>
    </source>
</evidence>
<dbReference type="PRINTS" id="PR01039">
    <property type="entry name" value="TRNASYNTHTRP"/>
</dbReference>
<feature type="short sequence motif" description="'KMSKS' region" evidence="8">
    <location>
        <begin position="196"/>
        <end position="200"/>
    </location>
</feature>
<gene>
    <name evidence="8" type="primary">trpS</name>
    <name evidence="10" type="ORF">A3D55_02215</name>
</gene>
<evidence type="ECO:0000256" key="8">
    <source>
        <dbReference type="HAMAP-Rule" id="MF_00140"/>
    </source>
</evidence>
<dbReference type="NCBIfam" id="TIGR00233">
    <property type="entry name" value="trpS"/>
    <property type="match status" value="1"/>
</dbReference>
<feature type="binding site" evidence="8">
    <location>
        <position position="137"/>
    </location>
    <ligand>
        <name>L-tryptophan</name>
        <dbReference type="ChEBI" id="CHEBI:57912"/>
    </ligand>
</feature>
<sequence length="331" mass="37261">MKPRLIAGIQPTGKLHIGNYLGALKNFVELQNSEKYDCLFFVADLHSLTDPLGWNKPKEKQKQIEDVVLSYLAAGLDPKKSVLFLQSDVPTHSELAWVLNTITPMGELFRMTQFKEKTETHAENTGLFTYPTLMAADILLYDAGFVPVGDDQLQHLELTRTLARKFNTRFGKTFTEPKPLLTEVPRLMSLDMPDKKMSKSRAEGCLFLDDSPNEIRNKIKRAVTDSENSVVYAPEKRPAISNLLLIFSALGGVKIKELESRYKNKGYAEFKADLAEVIVSSLSGFRKRKSELKKQPNLLRKIIKDGAKKAGTLAADKYRLVRKKIGLSLDT</sequence>
<comment type="subunit">
    <text evidence="8">Homodimer.</text>
</comment>
<dbReference type="Gene3D" id="1.10.240.10">
    <property type="entry name" value="Tyrosyl-Transfer RNA Synthetase"/>
    <property type="match status" value="1"/>
</dbReference>
<dbReference type="STRING" id="1798470.A3D55_02215"/>
<evidence type="ECO:0000256" key="7">
    <source>
        <dbReference type="ARBA" id="ARBA00049929"/>
    </source>
</evidence>
<reference evidence="10 11" key="1">
    <citation type="journal article" date="2016" name="Nat. Commun.">
        <title>Thousands of microbial genomes shed light on interconnected biogeochemical processes in an aquifer system.</title>
        <authorList>
            <person name="Anantharaman K."/>
            <person name="Brown C.T."/>
            <person name="Hug L.A."/>
            <person name="Sharon I."/>
            <person name="Castelle C.J."/>
            <person name="Probst A.J."/>
            <person name="Thomas B.C."/>
            <person name="Singh A."/>
            <person name="Wilkins M.J."/>
            <person name="Karaoz U."/>
            <person name="Brodie E.L."/>
            <person name="Williams K.H."/>
            <person name="Hubbard S.S."/>
            <person name="Banfield J.F."/>
        </authorList>
    </citation>
    <scope>NUCLEOTIDE SEQUENCE [LARGE SCALE GENOMIC DNA]</scope>
</reference>
<comment type="function">
    <text evidence="8">Catalyzes the attachment of tryptophan to tRNA(Trp).</text>
</comment>
<dbReference type="EC" id="6.1.1.2" evidence="8"/>
<dbReference type="HAMAP" id="MF_00140_B">
    <property type="entry name" value="Trp_tRNA_synth_B"/>
    <property type="match status" value="1"/>
</dbReference>